<dbReference type="AlphaFoldDB" id="A0A401GQD3"/>
<evidence type="ECO:0000313" key="2">
    <source>
        <dbReference type="Proteomes" id="UP000287166"/>
    </source>
</evidence>
<comment type="caution">
    <text evidence="1">The sequence shown here is derived from an EMBL/GenBank/DDBJ whole genome shotgun (WGS) entry which is preliminary data.</text>
</comment>
<gene>
    <name evidence="1" type="ORF">SCP_0603380</name>
</gene>
<protein>
    <submittedName>
        <fullName evidence="1">Uncharacterized protein</fullName>
    </submittedName>
</protein>
<name>A0A401GQD3_9APHY</name>
<dbReference type="InParanoid" id="A0A401GQD3"/>
<dbReference type="Proteomes" id="UP000287166">
    <property type="component" value="Unassembled WGS sequence"/>
</dbReference>
<sequence length="172" mass="19107">MILFGVMYDAGSIRLVAHMPFVDSASDGSDQWSYLSCVVDTLPFNPLPLDLTPPDLQAWCAGRFKVALALLSLWDGITWPAAIALSEAMHESEYLEPTAPPSDRLSVDFSDHLFDYEDSNDSNESPTTSGDQEFQKLEMEELEKKTEKCRPVVERWVVNVDAASADGTTDTR</sequence>
<organism evidence="1 2">
    <name type="scientific">Sparassis crispa</name>
    <dbReference type="NCBI Taxonomy" id="139825"/>
    <lineage>
        <taxon>Eukaryota</taxon>
        <taxon>Fungi</taxon>
        <taxon>Dikarya</taxon>
        <taxon>Basidiomycota</taxon>
        <taxon>Agaricomycotina</taxon>
        <taxon>Agaricomycetes</taxon>
        <taxon>Polyporales</taxon>
        <taxon>Sparassidaceae</taxon>
        <taxon>Sparassis</taxon>
    </lineage>
</organism>
<accession>A0A401GQD3</accession>
<dbReference type="RefSeq" id="XP_027615272.1">
    <property type="nucleotide sequence ID" value="XM_027759471.1"/>
</dbReference>
<keyword evidence="2" id="KW-1185">Reference proteome</keyword>
<proteinExistence type="predicted"/>
<reference evidence="1 2" key="1">
    <citation type="journal article" date="2018" name="Sci. Rep.">
        <title>Genome sequence of the cauliflower mushroom Sparassis crispa (Hanabiratake) and its association with beneficial usage.</title>
        <authorList>
            <person name="Kiyama R."/>
            <person name="Furutani Y."/>
            <person name="Kawaguchi K."/>
            <person name="Nakanishi T."/>
        </authorList>
    </citation>
    <scope>NUCLEOTIDE SEQUENCE [LARGE SCALE GENOMIC DNA]</scope>
</reference>
<dbReference type="GeneID" id="38781276"/>
<dbReference type="EMBL" id="BFAD01000006">
    <property type="protein sequence ID" value="GBE84359.1"/>
    <property type="molecule type" value="Genomic_DNA"/>
</dbReference>
<evidence type="ECO:0000313" key="1">
    <source>
        <dbReference type="EMBL" id="GBE84359.1"/>
    </source>
</evidence>